<accession>A0A1X2LC44</accession>
<proteinExistence type="inferred from homology"/>
<organism evidence="6 7">
    <name type="scientific">Mycolicibacterium vulneris</name>
    <dbReference type="NCBI Taxonomy" id="547163"/>
    <lineage>
        <taxon>Bacteria</taxon>
        <taxon>Bacillati</taxon>
        <taxon>Actinomycetota</taxon>
        <taxon>Actinomycetes</taxon>
        <taxon>Mycobacteriales</taxon>
        <taxon>Mycobacteriaceae</taxon>
        <taxon>Mycolicibacterium</taxon>
    </lineage>
</organism>
<dbReference type="PANTHER" id="PTHR11941:SF54">
    <property type="entry name" value="ENOYL-COA HYDRATASE, MITOCHONDRIAL"/>
    <property type="match status" value="1"/>
</dbReference>
<protein>
    <submittedName>
        <fullName evidence="6">Enoyl-CoA hydratase</fullName>
    </submittedName>
</protein>
<evidence type="ECO:0000313" key="7">
    <source>
        <dbReference type="Proteomes" id="UP000242320"/>
    </source>
</evidence>
<comment type="similarity">
    <text evidence="1">Belongs to the enoyl-CoA hydratase/isomerase family.</text>
</comment>
<dbReference type="OrthoDB" id="4308938at2"/>
<dbReference type="InterPro" id="IPR001753">
    <property type="entry name" value="Enoyl-CoA_hydra/iso"/>
</dbReference>
<dbReference type="GO" id="GO:0004300">
    <property type="term" value="F:enoyl-CoA hydratase activity"/>
    <property type="evidence" value="ECO:0007669"/>
    <property type="project" value="UniProtKB-EC"/>
</dbReference>
<dbReference type="GO" id="GO:0006635">
    <property type="term" value="P:fatty acid beta-oxidation"/>
    <property type="evidence" value="ECO:0007669"/>
    <property type="project" value="TreeGrafter"/>
</dbReference>
<evidence type="ECO:0000256" key="5">
    <source>
        <dbReference type="ARBA" id="ARBA00023717"/>
    </source>
</evidence>
<name>A0A1X2LC44_9MYCO</name>
<dbReference type="EMBL" id="NCXM01000003">
    <property type="protein sequence ID" value="OSC31589.1"/>
    <property type="molecule type" value="Genomic_DNA"/>
</dbReference>
<evidence type="ECO:0000313" key="6">
    <source>
        <dbReference type="EMBL" id="OSC31589.1"/>
    </source>
</evidence>
<dbReference type="Pfam" id="PF00378">
    <property type="entry name" value="ECH_1"/>
    <property type="match status" value="1"/>
</dbReference>
<evidence type="ECO:0000256" key="3">
    <source>
        <dbReference type="ARBA" id="ARBA00023239"/>
    </source>
</evidence>
<comment type="catalytic activity">
    <reaction evidence="4">
        <text>a (3S)-3-hydroxyacyl-CoA = a (2E)-enoyl-CoA + H2O</text>
        <dbReference type="Rhea" id="RHEA:16105"/>
        <dbReference type="ChEBI" id="CHEBI:15377"/>
        <dbReference type="ChEBI" id="CHEBI:57318"/>
        <dbReference type="ChEBI" id="CHEBI:58856"/>
        <dbReference type="EC" id="4.2.1.17"/>
    </reaction>
</comment>
<comment type="caution">
    <text evidence="6">The sequence shown here is derived from an EMBL/GenBank/DDBJ whole genome shotgun (WGS) entry which is preliminary data.</text>
</comment>
<evidence type="ECO:0000256" key="4">
    <source>
        <dbReference type="ARBA" id="ARBA00023709"/>
    </source>
</evidence>
<dbReference type="Proteomes" id="UP000242320">
    <property type="component" value="Unassembled WGS sequence"/>
</dbReference>
<dbReference type="Gene3D" id="3.90.226.10">
    <property type="entry name" value="2-enoyl-CoA Hydratase, Chain A, domain 1"/>
    <property type="match status" value="1"/>
</dbReference>
<evidence type="ECO:0000256" key="2">
    <source>
        <dbReference type="ARBA" id="ARBA00023098"/>
    </source>
</evidence>
<dbReference type="SUPFAM" id="SSF52096">
    <property type="entry name" value="ClpP/crotonase"/>
    <property type="match status" value="1"/>
</dbReference>
<keyword evidence="7" id="KW-1185">Reference proteome</keyword>
<evidence type="ECO:0000256" key="1">
    <source>
        <dbReference type="ARBA" id="ARBA00005254"/>
    </source>
</evidence>
<gene>
    <name evidence="6" type="ORF">B8W69_03885</name>
</gene>
<dbReference type="InterPro" id="IPR029045">
    <property type="entry name" value="ClpP/crotonase-like_dom_sf"/>
</dbReference>
<sequence length="269" mass="28363">MSEPTELVAYRLEAAAPGSDALAAYLTLNDPARRNALSDALLDQLSASLRRAAADSRVRVVVLTSSHPRVFSSGGNLDAFADDRATITKYAGLGRFPALFRTLTGIDKPVICAANGDVLAGALGIALACDLIIAKASIRLGCPEINVGAFPFMISALIFRATGRLLANELMMTGRLVSADEAAAAGLVNKVVPDGEFDGALHQWVGDIAGKSPLLLGMGKRALAATRDMPLDSALDYLQAQLALAFTTDDLAEGVQAFKEKRPPRWRNA</sequence>
<dbReference type="InterPro" id="IPR014748">
    <property type="entry name" value="Enoyl-CoA_hydra_C"/>
</dbReference>
<keyword evidence="2" id="KW-0443">Lipid metabolism</keyword>
<dbReference type="PANTHER" id="PTHR11941">
    <property type="entry name" value="ENOYL-COA HYDRATASE-RELATED"/>
    <property type="match status" value="1"/>
</dbReference>
<dbReference type="Gene3D" id="1.10.12.10">
    <property type="entry name" value="Lyase 2-enoyl-coa Hydratase, Chain A, domain 2"/>
    <property type="match status" value="1"/>
</dbReference>
<comment type="catalytic activity">
    <reaction evidence="5">
        <text>a 4-saturated-(3S)-3-hydroxyacyl-CoA = a (3E)-enoyl-CoA + H2O</text>
        <dbReference type="Rhea" id="RHEA:20724"/>
        <dbReference type="ChEBI" id="CHEBI:15377"/>
        <dbReference type="ChEBI" id="CHEBI:58521"/>
        <dbReference type="ChEBI" id="CHEBI:137480"/>
        <dbReference type="EC" id="4.2.1.17"/>
    </reaction>
</comment>
<dbReference type="AlphaFoldDB" id="A0A1X2LC44"/>
<keyword evidence="3" id="KW-0456">Lyase</keyword>
<dbReference type="CDD" id="cd06558">
    <property type="entry name" value="crotonase-like"/>
    <property type="match status" value="1"/>
</dbReference>
<reference evidence="6 7" key="1">
    <citation type="submission" date="2017-04" db="EMBL/GenBank/DDBJ databases">
        <title>The new phylogeny of genus Mycobacterium.</title>
        <authorList>
            <person name="Tortoli E."/>
            <person name="Trovato A."/>
            <person name="Cirillo D.M."/>
        </authorList>
    </citation>
    <scope>NUCLEOTIDE SEQUENCE [LARGE SCALE GENOMIC DNA]</scope>
    <source>
        <strain evidence="6 7">DSM 45247</strain>
    </source>
</reference>